<accession>A0A6I4V0F1</accession>
<dbReference type="EMBL" id="WTYP01000001">
    <property type="protein sequence ID" value="MXP46566.1"/>
    <property type="molecule type" value="Genomic_DNA"/>
</dbReference>
<organism evidence="2 3">
    <name type="scientific">Pontixanthobacter luteolus</name>
    <dbReference type="NCBI Taxonomy" id="295089"/>
    <lineage>
        <taxon>Bacteria</taxon>
        <taxon>Pseudomonadati</taxon>
        <taxon>Pseudomonadota</taxon>
        <taxon>Alphaproteobacteria</taxon>
        <taxon>Sphingomonadales</taxon>
        <taxon>Erythrobacteraceae</taxon>
        <taxon>Pontixanthobacter</taxon>
    </lineage>
</organism>
<comment type="caution">
    <text evidence="2">The sequence shown here is derived from an EMBL/GenBank/DDBJ whole genome shotgun (WGS) entry which is preliminary data.</text>
</comment>
<dbReference type="AlphaFoldDB" id="A0A6I4V0F1"/>
<sequence length="273" mass="28844">MRALLVLASAVLLSACEQDPEGTPVMRTEIGSGVADESVQTTGTTASSSDCERTTFEGASFTHCIADPSKHRITVDLGPDGGDPYRSLPNLAAGRPADAALVAFAVNGGMFDKVGKPIGYYVEGGDRLKELNRADGPGNFHLKPNGVFFGTAGKWEVRTANDFYSNVGDRPAFGTQSGPMLVVAGKLHPEIAEDGPSKAVRNGVGVDTEGRAHFVISDGAVSFGILARYFRDEIKTPNALFLDGNVSQLWDPASKRLDNGAAIGPLIIVEHRE</sequence>
<dbReference type="Proteomes" id="UP000471435">
    <property type="component" value="Unassembled WGS sequence"/>
</dbReference>
<evidence type="ECO:0000313" key="2">
    <source>
        <dbReference type="EMBL" id="MXP46566.1"/>
    </source>
</evidence>
<dbReference type="RefSeq" id="WP_160729785.1">
    <property type="nucleotide sequence ID" value="NZ_WTYP01000001.1"/>
</dbReference>
<dbReference type="Pfam" id="PF09992">
    <property type="entry name" value="NAGPA"/>
    <property type="match status" value="1"/>
</dbReference>
<evidence type="ECO:0000313" key="3">
    <source>
        <dbReference type="Proteomes" id="UP000471435"/>
    </source>
</evidence>
<dbReference type="OrthoDB" id="5515706at2"/>
<feature type="domain" description="Phosphodiester glycosidase" evidence="1">
    <location>
        <begin position="103"/>
        <end position="247"/>
    </location>
</feature>
<dbReference type="InterPro" id="IPR018711">
    <property type="entry name" value="NAGPA"/>
</dbReference>
<proteinExistence type="predicted"/>
<reference evidence="2 3" key="1">
    <citation type="submission" date="2019-12" db="EMBL/GenBank/DDBJ databases">
        <title>Genomic-based taxomic classification of the family Erythrobacteraceae.</title>
        <authorList>
            <person name="Xu L."/>
        </authorList>
    </citation>
    <scope>NUCLEOTIDE SEQUENCE [LARGE SCALE GENOMIC DNA]</scope>
    <source>
        <strain evidence="2 3">SW-109</strain>
    </source>
</reference>
<evidence type="ECO:0000259" key="1">
    <source>
        <dbReference type="Pfam" id="PF09992"/>
    </source>
</evidence>
<protein>
    <recommendedName>
        <fullName evidence="1">Phosphodiester glycosidase domain-containing protein</fullName>
    </recommendedName>
</protein>
<gene>
    <name evidence="2" type="ORF">GRI43_04035</name>
</gene>
<name>A0A6I4V0F1_9SPHN</name>
<dbReference type="PROSITE" id="PS51257">
    <property type="entry name" value="PROKAR_LIPOPROTEIN"/>
    <property type="match status" value="1"/>
</dbReference>
<keyword evidence="3" id="KW-1185">Reference proteome</keyword>